<dbReference type="RefSeq" id="WP_042228519.1">
    <property type="nucleotide sequence ID" value="NZ_CP026520.1"/>
</dbReference>
<keyword evidence="3" id="KW-0378">Hydrolase</keyword>
<keyword evidence="15" id="KW-1185">Reference proteome</keyword>
<sequence>MSKRIWVSGMLAFLCMLNVLGTAALAAEPPAIGTNAEAAALVDVKSGRVLYSKRGDRPMRIASLTKIMTAIVAIEESKLTDIVKVSTRAAGKEGSSLYLKAGQEMSLKHMLYGLMLRSGNDAATAIAEHVGGSVEGFAVMMNRKAEQIGLDHSNFTNPSGLDESADHYSSANDLAKLAAYSLKNPTFQEIVQTKMIKVPNPNESWEYTWFNKNKMLGLFDGADGVKTGYTKLAKRCLVSSATRNGQQLVVVTLNDGDDWADHTRLLRWGYEHYPLVPLLKKGQAVEGTPYVAEREFSYPLLSVEKDRVTSEPESFPLESLDARLGEKGTLRLKLDDRLIGTVPLVDPASPRLKAADKAAFGFQATDADVTAWNAWSLSLRKAIRAMLSPGV</sequence>
<gene>
    <name evidence="12" type="ORF">M5X16_01665</name>
    <name evidence="13" type="ORF">PC41400_11555</name>
</gene>
<dbReference type="OrthoDB" id="9791132at2"/>
<feature type="active site" description="Acyl-ester intermediate" evidence="7">
    <location>
        <position position="63"/>
    </location>
</feature>
<organism evidence="13 14">
    <name type="scientific">Paenibacillus chitinolyticus</name>
    <dbReference type="NCBI Taxonomy" id="79263"/>
    <lineage>
        <taxon>Bacteria</taxon>
        <taxon>Bacillati</taxon>
        <taxon>Bacillota</taxon>
        <taxon>Bacilli</taxon>
        <taxon>Bacillales</taxon>
        <taxon>Paenibacillaceae</taxon>
        <taxon>Paenibacillus</taxon>
    </lineage>
</organism>
<dbReference type="PANTHER" id="PTHR21581:SF33">
    <property type="entry name" value="D-ALANYL-D-ALANINE CARBOXYPEPTIDASE DACB"/>
    <property type="match status" value="1"/>
</dbReference>
<evidence type="ECO:0000256" key="10">
    <source>
        <dbReference type="SAM" id="SignalP"/>
    </source>
</evidence>
<dbReference type="InterPro" id="IPR012338">
    <property type="entry name" value="Beta-lactam/transpept-like"/>
</dbReference>
<dbReference type="GO" id="GO:0071555">
    <property type="term" value="P:cell wall organization"/>
    <property type="evidence" value="ECO:0007669"/>
    <property type="project" value="UniProtKB-KW"/>
</dbReference>
<feature type="chain" id="PRO_5019574536" evidence="10">
    <location>
        <begin position="27"/>
        <end position="391"/>
    </location>
</feature>
<dbReference type="PRINTS" id="PR00725">
    <property type="entry name" value="DADACBPTASE1"/>
</dbReference>
<dbReference type="EMBL" id="JAMDMJ010000001">
    <property type="protein sequence ID" value="MCY9594487.1"/>
    <property type="molecule type" value="Genomic_DNA"/>
</dbReference>
<evidence type="ECO:0000256" key="6">
    <source>
        <dbReference type="ARBA" id="ARBA00023316"/>
    </source>
</evidence>
<dbReference type="GeneID" id="95375444"/>
<evidence type="ECO:0000256" key="8">
    <source>
        <dbReference type="PIRSR" id="PIRSR618044-2"/>
    </source>
</evidence>
<name>A0A410WUW8_9BACL</name>
<evidence type="ECO:0000256" key="1">
    <source>
        <dbReference type="ARBA" id="ARBA00007164"/>
    </source>
</evidence>
<evidence type="ECO:0000256" key="7">
    <source>
        <dbReference type="PIRSR" id="PIRSR618044-1"/>
    </source>
</evidence>
<dbReference type="AlphaFoldDB" id="A0A410WUW8"/>
<dbReference type="Proteomes" id="UP001527202">
    <property type="component" value="Unassembled WGS sequence"/>
</dbReference>
<keyword evidence="6" id="KW-0961">Cell wall biogenesis/degradation</keyword>
<dbReference type="PANTHER" id="PTHR21581">
    <property type="entry name" value="D-ALANYL-D-ALANINE CARBOXYPEPTIDASE"/>
    <property type="match status" value="1"/>
</dbReference>
<dbReference type="GO" id="GO:0009252">
    <property type="term" value="P:peptidoglycan biosynthetic process"/>
    <property type="evidence" value="ECO:0007669"/>
    <property type="project" value="UniProtKB-KW"/>
</dbReference>
<evidence type="ECO:0000313" key="12">
    <source>
        <dbReference type="EMBL" id="MCY9594487.1"/>
    </source>
</evidence>
<dbReference type="GO" id="GO:0009002">
    <property type="term" value="F:serine-type D-Ala-D-Ala carboxypeptidase activity"/>
    <property type="evidence" value="ECO:0007669"/>
    <property type="project" value="InterPro"/>
</dbReference>
<feature type="domain" description="Peptidase S11 D-alanyl-D-alanine carboxypeptidase A N-terminal" evidence="11">
    <location>
        <begin position="28"/>
        <end position="255"/>
    </location>
</feature>
<evidence type="ECO:0000313" key="15">
    <source>
        <dbReference type="Proteomes" id="UP001527202"/>
    </source>
</evidence>
<feature type="active site" evidence="7">
    <location>
        <position position="118"/>
    </location>
</feature>
<dbReference type="GO" id="GO:0006508">
    <property type="term" value="P:proteolysis"/>
    <property type="evidence" value="ECO:0007669"/>
    <property type="project" value="InterPro"/>
</dbReference>
<dbReference type="KEGG" id="pchi:PC41400_11555"/>
<feature type="signal peptide" evidence="10">
    <location>
        <begin position="1"/>
        <end position="26"/>
    </location>
</feature>
<keyword evidence="4" id="KW-0133">Cell shape</keyword>
<dbReference type="Gene3D" id="3.40.710.10">
    <property type="entry name" value="DD-peptidase/beta-lactamase superfamily"/>
    <property type="match status" value="1"/>
</dbReference>
<feature type="binding site" evidence="8">
    <location>
        <position position="226"/>
    </location>
    <ligand>
        <name>substrate</name>
    </ligand>
</feature>
<keyword evidence="13" id="KW-0645">Protease</keyword>
<keyword evidence="2 10" id="KW-0732">Signal</keyword>
<proteinExistence type="inferred from homology"/>
<evidence type="ECO:0000313" key="14">
    <source>
        <dbReference type="Proteomes" id="UP000288943"/>
    </source>
</evidence>
<evidence type="ECO:0000256" key="9">
    <source>
        <dbReference type="RuleBase" id="RU004016"/>
    </source>
</evidence>
<evidence type="ECO:0000256" key="2">
    <source>
        <dbReference type="ARBA" id="ARBA00022729"/>
    </source>
</evidence>
<accession>A0A410WUW8</accession>
<reference evidence="13 14" key="1">
    <citation type="submission" date="2018-01" db="EMBL/GenBank/DDBJ databases">
        <title>The whole genome sequencing and assembly of Paenibacillus chitinolyticus KCCM 41400 strain.</title>
        <authorList>
            <person name="Kim J.-Y."/>
            <person name="Park M.-K."/>
            <person name="Lee Y.-J."/>
            <person name="Yi H."/>
            <person name="Bahn Y.-S."/>
            <person name="Kim J.F."/>
            <person name="Lee D.-W."/>
        </authorList>
    </citation>
    <scope>NUCLEOTIDE SEQUENCE [LARGE SCALE GENOMIC DNA]</scope>
    <source>
        <strain evidence="13 14">KCCM 41400</strain>
    </source>
</reference>
<dbReference type="InterPro" id="IPR018044">
    <property type="entry name" value="Peptidase_S11"/>
</dbReference>
<evidence type="ECO:0000256" key="3">
    <source>
        <dbReference type="ARBA" id="ARBA00022801"/>
    </source>
</evidence>
<dbReference type="Proteomes" id="UP000288943">
    <property type="component" value="Chromosome"/>
</dbReference>
<dbReference type="SUPFAM" id="SSF56601">
    <property type="entry name" value="beta-lactamase/transpeptidase-like"/>
    <property type="match status" value="1"/>
</dbReference>
<dbReference type="Pfam" id="PF00768">
    <property type="entry name" value="Peptidase_S11"/>
    <property type="match status" value="1"/>
</dbReference>
<dbReference type="InterPro" id="IPR001967">
    <property type="entry name" value="Peptidase_S11_N"/>
</dbReference>
<evidence type="ECO:0000259" key="11">
    <source>
        <dbReference type="Pfam" id="PF00768"/>
    </source>
</evidence>
<dbReference type="EMBL" id="CP026520">
    <property type="protein sequence ID" value="QAV18266.1"/>
    <property type="molecule type" value="Genomic_DNA"/>
</dbReference>
<dbReference type="GO" id="GO:0008360">
    <property type="term" value="P:regulation of cell shape"/>
    <property type="evidence" value="ECO:0007669"/>
    <property type="project" value="UniProtKB-KW"/>
</dbReference>
<reference evidence="12 15" key="2">
    <citation type="submission" date="2022-05" db="EMBL/GenBank/DDBJ databases">
        <title>Genome Sequencing of Bee-Associated Microbes.</title>
        <authorList>
            <person name="Dunlap C."/>
        </authorList>
    </citation>
    <scope>NUCLEOTIDE SEQUENCE [LARGE SCALE GENOMIC DNA]</scope>
    <source>
        <strain evidence="12 15">NRRL B-23120</strain>
    </source>
</reference>
<keyword evidence="13" id="KW-0121">Carboxypeptidase</keyword>
<evidence type="ECO:0000256" key="5">
    <source>
        <dbReference type="ARBA" id="ARBA00022984"/>
    </source>
</evidence>
<evidence type="ECO:0000256" key="4">
    <source>
        <dbReference type="ARBA" id="ARBA00022960"/>
    </source>
</evidence>
<feature type="active site" description="Proton acceptor" evidence="7">
    <location>
        <position position="66"/>
    </location>
</feature>
<protein>
    <submittedName>
        <fullName evidence="13">D-alanyl-D-alanine carboxypeptidase</fullName>
    </submittedName>
</protein>
<keyword evidence="5" id="KW-0573">Peptidoglycan synthesis</keyword>
<evidence type="ECO:0000313" key="13">
    <source>
        <dbReference type="EMBL" id="QAV18266.1"/>
    </source>
</evidence>
<comment type="similarity">
    <text evidence="1 9">Belongs to the peptidase S11 family.</text>
</comment>